<dbReference type="InterPro" id="IPR002347">
    <property type="entry name" value="SDR_fam"/>
</dbReference>
<dbReference type="PRINTS" id="PR00081">
    <property type="entry name" value="GDHRDH"/>
</dbReference>
<dbReference type="EMBL" id="JARVKF010000419">
    <property type="protein sequence ID" value="KAK9415056.1"/>
    <property type="molecule type" value="Genomic_DNA"/>
</dbReference>
<gene>
    <name evidence="2" type="ORF">SUNI508_10661</name>
</gene>
<dbReference type="PANTHER" id="PTHR43157">
    <property type="entry name" value="PHOSPHATIDYLINOSITOL-GLYCAN BIOSYNTHESIS CLASS F PROTEIN-RELATED"/>
    <property type="match status" value="1"/>
</dbReference>
<proteinExistence type="predicted"/>
<dbReference type="Pfam" id="PF00106">
    <property type="entry name" value="adh_short"/>
    <property type="match status" value="1"/>
</dbReference>
<evidence type="ECO:0000256" key="1">
    <source>
        <dbReference type="ARBA" id="ARBA00023002"/>
    </source>
</evidence>
<reference evidence="2 3" key="1">
    <citation type="journal article" date="2024" name="J. Plant Pathol.">
        <title>Sequence and assembly of the genome of Seiridium unicorne, isolate CBS 538.82, causal agent of cypress canker disease.</title>
        <authorList>
            <person name="Scali E."/>
            <person name="Rocca G.D."/>
            <person name="Danti R."/>
            <person name="Garbelotto M."/>
            <person name="Barberini S."/>
            <person name="Baroncelli R."/>
            <person name="Emiliani G."/>
        </authorList>
    </citation>
    <scope>NUCLEOTIDE SEQUENCE [LARGE SCALE GENOMIC DNA]</scope>
    <source>
        <strain evidence="2 3">BM-138-508</strain>
    </source>
</reference>
<dbReference type="Gene3D" id="3.40.50.720">
    <property type="entry name" value="NAD(P)-binding Rossmann-like Domain"/>
    <property type="match status" value="1"/>
</dbReference>
<sequence>MASKFNVTPEKQASVPRFFWHQLTFEPVEIRDVNLQGKTAIVTGSNTGVGFETSRQLLDLGISKLILAVRNEEKGKAASEKLSFGRDSQTTTIEVWKLDLSSYDSVIAFTEKANSLGHVDLAVLNAGIAPVNRAFNANTGHDEVVQVNYLSTALLAILLLPAVKAKGPDHKTPGRITVVSSEVAAWTKNKQIEATPILAELDKPGKVDMVDRMMVSKLLDQFFVNKISKLVPPSAVTINTVSPAICWDTEFNRDHAGTVAGFIVRNVQRLIGNSSAVGARMVTDAAVKHGEETHGEFLSFQRLVPLASIIYTPEGERISEQLWKETLAEFAFANVERILQDSQT</sequence>
<comment type="caution">
    <text evidence="2">The sequence shown here is derived from an EMBL/GenBank/DDBJ whole genome shotgun (WGS) entry which is preliminary data.</text>
</comment>
<evidence type="ECO:0000313" key="2">
    <source>
        <dbReference type="EMBL" id="KAK9415056.1"/>
    </source>
</evidence>
<dbReference type="SUPFAM" id="SSF51735">
    <property type="entry name" value="NAD(P)-binding Rossmann-fold domains"/>
    <property type="match status" value="1"/>
</dbReference>
<evidence type="ECO:0000313" key="3">
    <source>
        <dbReference type="Proteomes" id="UP001408356"/>
    </source>
</evidence>
<keyword evidence="3" id="KW-1185">Reference proteome</keyword>
<accession>A0ABR2UKS2</accession>
<protein>
    <submittedName>
        <fullName evidence="2">Uncharacterized protein</fullName>
    </submittedName>
</protein>
<dbReference type="PANTHER" id="PTHR43157:SF31">
    <property type="entry name" value="PHOSPHATIDYLINOSITOL-GLYCAN BIOSYNTHESIS CLASS F PROTEIN"/>
    <property type="match status" value="1"/>
</dbReference>
<keyword evidence="1" id="KW-0560">Oxidoreductase</keyword>
<organism evidence="2 3">
    <name type="scientific">Seiridium unicorne</name>
    <dbReference type="NCBI Taxonomy" id="138068"/>
    <lineage>
        <taxon>Eukaryota</taxon>
        <taxon>Fungi</taxon>
        <taxon>Dikarya</taxon>
        <taxon>Ascomycota</taxon>
        <taxon>Pezizomycotina</taxon>
        <taxon>Sordariomycetes</taxon>
        <taxon>Xylariomycetidae</taxon>
        <taxon>Amphisphaeriales</taxon>
        <taxon>Sporocadaceae</taxon>
        <taxon>Seiridium</taxon>
    </lineage>
</organism>
<name>A0ABR2UKS2_9PEZI</name>
<dbReference type="InterPro" id="IPR036291">
    <property type="entry name" value="NAD(P)-bd_dom_sf"/>
</dbReference>
<dbReference type="Proteomes" id="UP001408356">
    <property type="component" value="Unassembled WGS sequence"/>
</dbReference>